<dbReference type="CDD" id="cd00130">
    <property type="entry name" value="PAS"/>
    <property type="match status" value="1"/>
</dbReference>
<keyword evidence="7" id="KW-1185">Reference proteome</keyword>
<dbReference type="SMART" id="SM00267">
    <property type="entry name" value="GGDEF"/>
    <property type="match status" value="1"/>
</dbReference>
<dbReference type="InterPro" id="IPR001789">
    <property type="entry name" value="Sig_transdc_resp-reg_receiver"/>
</dbReference>
<proteinExistence type="predicted"/>
<dbReference type="NCBIfam" id="TIGR00254">
    <property type="entry name" value="GGDEF"/>
    <property type="match status" value="1"/>
</dbReference>
<dbReference type="Gene3D" id="3.30.450.20">
    <property type="entry name" value="PAS domain"/>
    <property type="match status" value="1"/>
</dbReference>
<dbReference type="Pfam" id="PF13426">
    <property type="entry name" value="PAS_9"/>
    <property type="match status" value="1"/>
</dbReference>
<evidence type="ECO:0000256" key="1">
    <source>
        <dbReference type="PROSITE-ProRule" id="PRU00169"/>
    </source>
</evidence>
<dbReference type="PROSITE" id="PS50110">
    <property type="entry name" value="RESPONSE_REGULATORY"/>
    <property type="match status" value="1"/>
</dbReference>
<dbReference type="Pfam" id="PF00072">
    <property type="entry name" value="Response_reg"/>
    <property type="match status" value="1"/>
</dbReference>
<dbReference type="InterPro" id="IPR000160">
    <property type="entry name" value="GGDEF_dom"/>
</dbReference>
<dbReference type="SUPFAM" id="SSF55785">
    <property type="entry name" value="PYP-like sensor domain (PAS domain)"/>
    <property type="match status" value="1"/>
</dbReference>
<dbReference type="Proteomes" id="UP000321567">
    <property type="component" value="Unassembled WGS sequence"/>
</dbReference>
<dbReference type="SUPFAM" id="SSF55073">
    <property type="entry name" value="Nucleotide cyclase"/>
    <property type="match status" value="1"/>
</dbReference>
<dbReference type="Gene3D" id="3.40.50.2300">
    <property type="match status" value="1"/>
</dbReference>
<dbReference type="InterPro" id="IPR052163">
    <property type="entry name" value="DGC-Regulatory_Protein"/>
</dbReference>
<comment type="caution">
    <text evidence="6">The sequence shown here is derived from an EMBL/GenBank/DDBJ whole genome shotgun (WGS) entry which is preliminary data.</text>
</comment>
<dbReference type="InterPro" id="IPR035965">
    <property type="entry name" value="PAS-like_dom_sf"/>
</dbReference>
<sequence length="427" mass="46758">MTADKAIAVLLIEDNLGDSRLIEIHLAEQTGYLFRVTVRPTLDEGLRTLGEGGIDVVLLDLSLPDSQGLETLRVVLEQAGETPVVVLSGLDDVALTVRAVQNGAQDYLVKGRGDGEVIRRAILHAIERQRFRSQLLMAEAVFNHTGTGMMVTDANGMVTRVNPAFLDVTGFTESEVVGRTAWVLSSDLHDPSFHQDMRRHLDQTGTWEGEVWSRRRDGSIHPEWLRVNAVQGPTGTILGYVTIFSDLTFRARAEEDLVRQATTDALTGLPNRALFGRLLASGVQRALRYDRLLGLLFIDLDGFKAVNDRFGHEAGDDVLREVARRLRRAVRLSDEVARLGGDEFTVLLSEVRGLEDAEMVAAKVVQALGAPFMVLGERVPLSASVGIATVPTHGADAEQLLRAADEAMYAAKKAGKNRYTFARRAGL</sequence>
<evidence type="ECO:0000259" key="4">
    <source>
        <dbReference type="PROSITE" id="PS50113"/>
    </source>
</evidence>
<dbReference type="RefSeq" id="WP_147163056.1">
    <property type="nucleotide sequence ID" value="NZ_BJZO01000023.1"/>
</dbReference>
<evidence type="ECO:0000259" key="5">
    <source>
        <dbReference type="PROSITE" id="PS50887"/>
    </source>
</evidence>
<protein>
    <submittedName>
        <fullName evidence="6">Guanylate cyclase</fullName>
    </submittedName>
</protein>
<accession>A0A512H6G2</accession>
<feature type="modified residue" description="4-aspartylphosphate" evidence="1">
    <location>
        <position position="60"/>
    </location>
</feature>
<dbReference type="AlphaFoldDB" id="A0A512H6G2"/>
<reference evidence="6 7" key="1">
    <citation type="submission" date="2019-07" db="EMBL/GenBank/DDBJ databases">
        <title>Whole genome shotgun sequence of Rhodospirillum oryzae NBRC 107573.</title>
        <authorList>
            <person name="Hosoyama A."/>
            <person name="Uohara A."/>
            <person name="Ohji S."/>
            <person name="Ichikawa N."/>
        </authorList>
    </citation>
    <scope>NUCLEOTIDE SEQUENCE [LARGE SCALE GENOMIC DNA]</scope>
    <source>
        <strain evidence="6 7">NBRC 107573</strain>
    </source>
</reference>
<dbReference type="InterPro" id="IPR043128">
    <property type="entry name" value="Rev_trsase/Diguanyl_cyclase"/>
</dbReference>
<dbReference type="GO" id="GO:0000160">
    <property type="term" value="P:phosphorelay signal transduction system"/>
    <property type="evidence" value="ECO:0007669"/>
    <property type="project" value="InterPro"/>
</dbReference>
<evidence type="ECO:0000313" key="7">
    <source>
        <dbReference type="Proteomes" id="UP000321567"/>
    </source>
</evidence>
<evidence type="ECO:0000259" key="3">
    <source>
        <dbReference type="PROSITE" id="PS50112"/>
    </source>
</evidence>
<keyword evidence="1" id="KW-0597">Phosphoprotein</keyword>
<dbReference type="PROSITE" id="PS50887">
    <property type="entry name" value="GGDEF"/>
    <property type="match status" value="1"/>
</dbReference>
<dbReference type="PROSITE" id="PS50112">
    <property type="entry name" value="PAS"/>
    <property type="match status" value="1"/>
</dbReference>
<evidence type="ECO:0000313" key="6">
    <source>
        <dbReference type="EMBL" id="GEO81018.1"/>
    </source>
</evidence>
<dbReference type="InterPro" id="IPR029787">
    <property type="entry name" value="Nucleotide_cyclase"/>
</dbReference>
<name>A0A512H6G2_9PROT</name>
<dbReference type="SMART" id="SM00091">
    <property type="entry name" value="PAS"/>
    <property type="match status" value="1"/>
</dbReference>
<gene>
    <name evidence="6" type="ORF">ROR02_11490</name>
</gene>
<dbReference type="SMART" id="SM00448">
    <property type="entry name" value="REC"/>
    <property type="match status" value="1"/>
</dbReference>
<dbReference type="CDD" id="cd00156">
    <property type="entry name" value="REC"/>
    <property type="match status" value="1"/>
</dbReference>
<feature type="domain" description="GGDEF" evidence="5">
    <location>
        <begin position="291"/>
        <end position="424"/>
    </location>
</feature>
<dbReference type="InterPro" id="IPR000700">
    <property type="entry name" value="PAS-assoc_C"/>
</dbReference>
<dbReference type="SUPFAM" id="SSF52172">
    <property type="entry name" value="CheY-like"/>
    <property type="match status" value="1"/>
</dbReference>
<dbReference type="Gene3D" id="3.30.70.270">
    <property type="match status" value="1"/>
</dbReference>
<dbReference type="InterPro" id="IPR000014">
    <property type="entry name" value="PAS"/>
</dbReference>
<dbReference type="GO" id="GO:0003824">
    <property type="term" value="F:catalytic activity"/>
    <property type="evidence" value="ECO:0007669"/>
    <property type="project" value="UniProtKB-ARBA"/>
</dbReference>
<organism evidence="6 7">
    <name type="scientific">Pararhodospirillum oryzae</name>
    <dbReference type="NCBI Taxonomy" id="478448"/>
    <lineage>
        <taxon>Bacteria</taxon>
        <taxon>Pseudomonadati</taxon>
        <taxon>Pseudomonadota</taxon>
        <taxon>Alphaproteobacteria</taxon>
        <taxon>Rhodospirillales</taxon>
        <taxon>Rhodospirillaceae</taxon>
        <taxon>Pararhodospirillum</taxon>
    </lineage>
</organism>
<dbReference type="OrthoDB" id="9812260at2"/>
<dbReference type="CDD" id="cd01949">
    <property type="entry name" value="GGDEF"/>
    <property type="match status" value="1"/>
</dbReference>
<feature type="domain" description="PAS" evidence="3">
    <location>
        <begin position="141"/>
        <end position="204"/>
    </location>
</feature>
<dbReference type="PANTHER" id="PTHR46663:SF3">
    <property type="entry name" value="SLL0267 PROTEIN"/>
    <property type="match status" value="1"/>
</dbReference>
<dbReference type="PANTHER" id="PTHR46663">
    <property type="entry name" value="DIGUANYLATE CYCLASE DGCT-RELATED"/>
    <property type="match status" value="1"/>
</dbReference>
<dbReference type="EMBL" id="BJZO01000023">
    <property type="protein sequence ID" value="GEO81018.1"/>
    <property type="molecule type" value="Genomic_DNA"/>
</dbReference>
<dbReference type="Pfam" id="PF00990">
    <property type="entry name" value="GGDEF"/>
    <property type="match status" value="1"/>
</dbReference>
<evidence type="ECO:0000259" key="2">
    <source>
        <dbReference type="PROSITE" id="PS50110"/>
    </source>
</evidence>
<dbReference type="FunFam" id="3.30.70.270:FF:000001">
    <property type="entry name" value="Diguanylate cyclase domain protein"/>
    <property type="match status" value="1"/>
</dbReference>
<dbReference type="NCBIfam" id="TIGR00229">
    <property type="entry name" value="sensory_box"/>
    <property type="match status" value="1"/>
</dbReference>
<dbReference type="PROSITE" id="PS50113">
    <property type="entry name" value="PAC"/>
    <property type="match status" value="1"/>
</dbReference>
<feature type="domain" description="Response regulatory" evidence="2">
    <location>
        <begin position="8"/>
        <end position="125"/>
    </location>
</feature>
<feature type="domain" description="PAC" evidence="4">
    <location>
        <begin position="207"/>
        <end position="259"/>
    </location>
</feature>
<dbReference type="InterPro" id="IPR011006">
    <property type="entry name" value="CheY-like_superfamily"/>
</dbReference>